<dbReference type="Pfam" id="PF08757">
    <property type="entry name" value="CotH"/>
    <property type="match status" value="1"/>
</dbReference>
<protein>
    <recommendedName>
        <fullName evidence="2">Mub B2-like domain-containing protein</fullName>
    </recommendedName>
</protein>
<proteinExistence type="predicted"/>
<feature type="domain" description="Mub B2-like" evidence="2">
    <location>
        <begin position="519"/>
        <end position="613"/>
    </location>
</feature>
<dbReference type="InterPro" id="IPR014867">
    <property type="entry name" value="Spore_coat_CotH_CotH2/3/7"/>
</dbReference>
<keyword evidence="4" id="KW-1185">Reference proteome</keyword>
<evidence type="ECO:0000313" key="4">
    <source>
        <dbReference type="Proteomes" id="UP000603295"/>
    </source>
</evidence>
<gene>
    <name evidence="3" type="ORF">GCM10011459_14380</name>
</gene>
<evidence type="ECO:0000259" key="2">
    <source>
        <dbReference type="Pfam" id="PF17966"/>
    </source>
</evidence>
<name>A0ABQ2C8D9_9LACO</name>
<dbReference type="Gene3D" id="2.60.40.4300">
    <property type="match status" value="1"/>
</dbReference>
<dbReference type="RefSeq" id="WP_188357928.1">
    <property type="nucleotide sequence ID" value="NZ_BMDS01000004.1"/>
</dbReference>
<dbReference type="Proteomes" id="UP000603295">
    <property type="component" value="Unassembled WGS sequence"/>
</dbReference>
<dbReference type="InterPro" id="IPR041495">
    <property type="entry name" value="Mub_B2"/>
</dbReference>
<keyword evidence="1" id="KW-0732">Signal</keyword>
<organism evidence="3 4">
    <name type="scientific">Limosilactobacillus caviae</name>
    <dbReference type="NCBI Taxonomy" id="1769424"/>
    <lineage>
        <taxon>Bacteria</taxon>
        <taxon>Bacillati</taxon>
        <taxon>Bacillota</taxon>
        <taxon>Bacilli</taxon>
        <taxon>Lactobacillales</taxon>
        <taxon>Lactobacillaceae</taxon>
        <taxon>Limosilactobacillus</taxon>
    </lineage>
</organism>
<dbReference type="InterPro" id="IPR022263">
    <property type="entry name" value="KxYKxGKxW"/>
</dbReference>
<comment type="caution">
    <text evidence="3">The sequence shown here is derived from an EMBL/GenBank/DDBJ whole genome shotgun (WGS) entry which is preliminary data.</text>
</comment>
<evidence type="ECO:0000256" key="1">
    <source>
        <dbReference type="ARBA" id="ARBA00022729"/>
    </source>
</evidence>
<dbReference type="EMBL" id="BMDS01000004">
    <property type="protein sequence ID" value="GGI63604.1"/>
    <property type="molecule type" value="Genomic_DNA"/>
</dbReference>
<reference evidence="4" key="1">
    <citation type="journal article" date="2019" name="Int. J. Syst. Evol. Microbiol.">
        <title>The Global Catalogue of Microorganisms (GCM) 10K type strain sequencing project: providing services to taxonomists for standard genome sequencing and annotation.</title>
        <authorList>
            <consortium name="The Broad Institute Genomics Platform"/>
            <consortium name="The Broad Institute Genome Sequencing Center for Infectious Disease"/>
            <person name="Wu L."/>
            <person name="Ma J."/>
        </authorList>
    </citation>
    <scope>NUCLEOTIDE SEQUENCE [LARGE SCALE GENOMIC DNA]</scope>
    <source>
        <strain evidence="4">CCM 8609</strain>
    </source>
</reference>
<dbReference type="Pfam" id="PF19258">
    <property type="entry name" value="KxYKxGKxW_sig"/>
    <property type="match status" value="1"/>
</dbReference>
<sequence length="1214" mass="136217">MENKKHFKLYKDGKKWCIAAITVVGVTTGIVFSDTQSIKADTATPQAQTQQVVVPQAASNNNTEKQEVTVVPQAKIADNGSGNVASYDQNNNLQSYTVDSQIHQVGDTTQQIPANNISTININGDLSGISKDNLKTINTQINLNSGQTVNAWGTIKYQGNSTLAWPKKGYRLKLYQDSALSKKLKLEIPCSEFKTNAFNLKANFTDPNKSNNVVNSKLFKQITDSRSNLKESIVKKMPNYGQIAGIPINLTINGLNMGLYSLNTYHQDKLYKMNDEKANDIAITGEGYSPVTGFQQPVTAENFISDSAFSNVSPAKVTQATIDRFNELYQVANASENDYLRLEQQYIDIPSAIDYLVFSFAINNADGLRKNIFYLSKDGSKWALMPYDLDMSWANSWDGSTTDEKADFSQTLNNSGNKLLINIYNHHRQDIINRYKELRQSVLSTGNVITLFNQWFDIIGEKNYQINDQLWNQYNMDGLFTHRAYLPKQELFKQINSRLKTVDNLWGISTPDTVIELPETKSVTRTIELNEPNGNKKAEKQVVTFKRASHFNTANDQLTTASQWTTDQSIFSEYPIPVINGYSSLVNNRLIAKIDSLQANSNMDSSIIKVNYVSNSFDKIQNTNMAWLDNVQLMNNSIHVAGWHVTNQVATHPYHYIIVFDKTNNKELGRVQVTTPAYRPDVKQAYDLYNAEYSGFDVTVPLNINNLSTSSDELVVISRYSNDINGEGDYAEYWNPSIKLDQSNNSALDGFDTSADNTLRVTGWHATNLALTKPYHFVILFDQTTGREVGRQRVLNSVRADVQKVLPNIGNSLLSGFTADFDLNGLDLSHNLQAISRYSDDMNGEGNYVDSWFNPVKLMPNKQQNIGYLDSFNVSDGQLQVSGWHAADMTSLEKNHYLILFDNTTNTQILSQKISNTMRSDVAQVYSNIQNANWAGFNVNLGKENLLPGHSYSLVSRYSTASVGNGDSGLYTDYWFTLPQQNQQAYSIDNVFMTKDGLHLTGWMASDYSVVAPKAYLIILSNGQEIGRQKVSLTDRPDVANVYPTISNSLHSGFDSVVKVDTDRMGDTLQVLLRFTGSDDGNSNYYDQLSSAYSTNAGWFDQLMVDGQKVSFAGWHIDDRTIDKPFQYIILLKNGSEVARVKLNSNEQNLTRADVKQVYPYIYNSENTGFSGEITSPIDLENSNIQLIHRFTSSDDGNSSYVDYYSPVLKNKII</sequence>
<accession>A0ABQ2C8D9</accession>
<dbReference type="NCBIfam" id="TIGR03715">
    <property type="entry name" value="KxYKxGKxW"/>
    <property type="match status" value="1"/>
</dbReference>
<dbReference type="Pfam" id="PF17966">
    <property type="entry name" value="Muc_B2"/>
    <property type="match status" value="1"/>
</dbReference>
<evidence type="ECO:0000313" key="3">
    <source>
        <dbReference type="EMBL" id="GGI63604.1"/>
    </source>
</evidence>